<proteinExistence type="predicted"/>
<accession>A0A151X7B7</accession>
<name>A0A151X7B7_9HYME</name>
<protein>
    <submittedName>
        <fullName evidence="1">Uncharacterized protein</fullName>
    </submittedName>
</protein>
<sequence length="144" mass="16561">MKTQTTDHHVETVRLIGQILFVDNFLLDLYTLYDLSLRQETRTHVSQHQFLHGLTENPFGYMTTATSQIKDSTKLSFDVKYSIYQPVAHLVLNVVIQLDISILGGAFALQQLCIPVEHVHRTVGWQRGRRRSIARTIKIISETQ</sequence>
<keyword evidence="2" id="KW-1185">Reference proteome</keyword>
<evidence type="ECO:0000313" key="2">
    <source>
        <dbReference type="Proteomes" id="UP000075809"/>
    </source>
</evidence>
<dbReference type="AlphaFoldDB" id="A0A151X7B7"/>
<dbReference type="EMBL" id="KQ982450">
    <property type="protein sequence ID" value="KYQ56263.1"/>
    <property type="molecule type" value="Genomic_DNA"/>
</dbReference>
<reference evidence="1 2" key="1">
    <citation type="submission" date="2015-09" db="EMBL/GenBank/DDBJ databases">
        <title>Trachymyrmex zeteki WGS genome.</title>
        <authorList>
            <person name="Nygaard S."/>
            <person name="Hu H."/>
            <person name="Boomsma J."/>
            <person name="Zhang G."/>
        </authorList>
    </citation>
    <scope>NUCLEOTIDE SEQUENCE [LARGE SCALE GENOMIC DNA]</scope>
    <source>
        <strain evidence="1">Tzet28-1</strain>
        <tissue evidence="1">Whole body</tissue>
    </source>
</reference>
<evidence type="ECO:0000313" key="1">
    <source>
        <dbReference type="EMBL" id="KYQ56263.1"/>
    </source>
</evidence>
<organism evidence="1 2">
    <name type="scientific">Mycetomoellerius zeteki</name>
    <dbReference type="NCBI Taxonomy" id="64791"/>
    <lineage>
        <taxon>Eukaryota</taxon>
        <taxon>Metazoa</taxon>
        <taxon>Ecdysozoa</taxon>
        <taxon>Arthropoda</taxon>
        <taxon>Hexapoda</taxon>
        <taxon>Insecta</taxon>
        <taxon>Pterygota</taxon>
        <taxon>Neoptera</taxon>
        <taxon>Endopterygota</taxon>
        <taxon>Hymenoptera</taxon>
        <taxon>Apocrita</taxon>
        <taxon>Aculeata</taxon>
        <taxon>Formicoidea</taxon>
        <taxon>Formicidae</taxon>
        <taxon>Myrmicinae</taxon>
        <taxon>Mycetomoellerius</taxon>
    </lineage>
</organism>
<gene>
    <name evidence="1" type="ORF">ALC60_04877</name>
</gene>
<dbReference type="Proteomes" id="UP000075809">
    <property type="component" value="Unassembled WGS sequence"/>
</dbReference>